<dbReference type="Gene3D" id="2.10.109.10">
    <property type="entry name" value="Umud Fragment, subunit A"/>
    <property type="match status" value="1"/>
</dbReference>
<sequence>MVRGRGKLTPQEIELMSVISANINRYLTEQNKKQIDLSRGTGIPPSTLTGYVKGTSLPIPGNVQKIADYFGLKKSDIDPRFKSTIPSSSIPFPNFDPRKTILLSNYDKLNDTRKNKLLATSETLLAEEQGKIIDISEKRAEYEARKRISLPVPGKVSAGTGYWQEDDYDTMVDFYADDIPDESKYDTVAVVVGHSMEPKIKNGDFLFIKMKDQVDLNKIGIFQVDGENYVKKLKSDYLESLNPDYDNIQFTADTDFRTIGEVVDVYRER</sequence>
<gene>
    <name evidence="5" type="ORF">NOL13_10375</name>
</gene>
<dbReference type="PROSITE" id="PS50943">
    <property type="entry name" value="HTH_CROC1"/>
    <property type="match status" value="1"/>
</dbReference>
<keyword evidence="1" id="KW-0805">Transcription regulation</keyword>
<keyword evidence="2" id="KW-0238">DNA-binding</keyword>
<dbReference type="InterPro" id="IPR015927">
    <property type="entry name" value="Peptidase_S24_S26A/B/C"/>
</dbReference>
<dbReference type="SUPFAM" id="SSF47413">
    <property type="entry name" value="lambda repressor-like DNA-binding domains"/>
    <property type="match status" value="1"/>
</dbReference>
<proteinExistence type="predicted"/>
<dbReference type="SUPFAM" id="SSF51306">
    <property type="entry name" value="LexA/Signal peptidase"/>
    <property type="match status" value="1"/>
</dbReference>
<evidence type="ECO:0000313" key="6">
    <source>
        <dbReference type="Proteomes" id="UP001152875"/>
    </source>
</evidence>
<evidence type="ECO:0000259" key="4">
    <source>
        <dbReference type="PROSITE" id="PS50943"/>
    </source>
</evidence>
<dbReference type="PANTHER" id="PTHR40661">
    <property type="match status" value="1"/>
</dbReference>
<dbReference type="AlphaFoldDB" id="A0A9X4MVG6"/>
<evidence type="ECO:0000256" key="1">
    <source>
        <dbReference type="ARBA" id="ARBA00023015"/>
    </source>
</evidence>
<dbReference type="Pfam" id="PF01381">
    <property type="entry name" value="HTH_3"/>
    <property type="match status" value="1"/>
</dbReference>
<comment type="caution">
    <text evidence="5">The sequence shown here is derived from an EMBL/GenBank/DDBJ whole genome shotgun (WGS) entry which is preliminary data.</text>
</comment>
<dbReference type="PANTHER" id="PTHR40661:SF1">
    <property type="entry name" value="HTH CRO_C1-TYPE DOMAIN-CONTAINING PROTEIN"/>
    <property type="match status" value="1"/>
</dbReference>
<reference evidence="5" key="1">
    <citation type="submission" date="2022-07" db="EMBL/GenBank/DDBJ databases">
        <title>Whole Genome Sequencing of Streptococcus suis.</title>
        <authorList>
            <person name="Dai X."/>
            <person name="Huang J."/>
            <person name="Wang L."/>
        </authorList>
    </citation>
    <scope>NUCLEOTIDE SEQUENCE</scope>
    <source>
        <strain evidence="5">XNB2</strain>
    </source>
</reference>
<name>A0A9X4MVG6_STRSU</name>
<evidence type="ECO:0000256" key="3">
    <source>
        <dbReference type="ARBA" id="ARBA00023163"/>
    </source>
</evidence>
<dbReference type="GO" id="GO:0003677">
    <property type="term" value="F:DNA binding"/>
    <property type="evidence" value="ECO:0007669"/>
    <property type="project" value="UniProtKB-KW"/>
</dbReference>
<keyword evidence="3" id="KW-0804">Transcription</keyword>
<dbReference type="Gene3D" id="1.10.260.40">
    <property type="entry name" value="lambda repressor-like DNA-binding domains"/>
    <property type="match status" value="1"/>
</dbReference>
<feature type="domain" description="HTH cro/C1-type" evidence="4">
    <location>
        <begin position="23"/>
        <end position="77"/>
    </location>
</feature>
<dbReference type="EMBL" id="JANFMP010000040">
    <property type="protein sequence ID" value="MDG4527784.1"/>
    <property type="molecule type" value="Genomic_DNA"/>
</dbReference>
<dbReference type="InterPro" id="IPR036286">
    <property type="entry name" value="LexA/Signal_pep-like_sf"/>
</dbReference>
<dbReference type="RefSeq" id="WP_277944729.1">
    <property type="nucleotide sequence ID" value="NZ_JANFMO010000041.1"/>
</dbReference>
<organism evidence="5 6">
    <name type="scientific">Streptococcus suis</name>
    <dbReference type="NCBI Taxonomy" id="1307"/>
    <lineage>
        <taxon>Bacteria</taxon>
        <taxon>Bacillati</taxon>
        <taxon>Bacillota</taxon>
        <taxon>Bacilli</taxon>
        <taxon>Lactobacillales</taxon>
        <taxon>Streptococcaceae</taxon>
        <taxon>Streptococcus</taxon>
    </lineage>
</organism>
<evidence type="ECO:0000256" key="2">
    <source>
        <dbReference type="ARBA" id="ARBA00023125"/>
    </source>
</evidence>
<dbReference type="InterPro" id="IPR001387">
    <property type="entry name" value="Cro/C1-type_HTH"/>
</dbReference>
<dbReference type="Pfam" id="PF00717">
    <property type="entry name" value="Peptidase_S24"/>
    <property type="match status" value="1"/>
</dbReference>
<protein>
    <submittedName>
        <fullName evidence="5">XRE family transcriptional regulator</fullName>
    </submittedName>
</protein>
<dbReference type="CDD" id="cd06529">
    <property type="entry name" value="S24_LexA-like"/>
    <property type="match status" value="1"/>
</dbReference>
<accession>A0A9X4MVG6</accession>
<dbReference type="SMART" id="SM00530">
    <property type="entry name" value="HTH_XRE"/>
    <property type="match status" value="1"/>
</dbReference>
<dbReference type="Proteomes" id="UP001152875">
    <property type="component" value="Unassembled WGS sequence"/>
</dbReference>
<dbReference type="InterPro" id="IPR010982">
    <property type="entry name" value="Lambda_DNA-bd_dom_sf"/>
</dbReference>
<dbReference type="CDD" id="cd00093">
    <property type="entry name" value="HTH_XRE"/>
    <property type="match status" value="1"/>
</dbReference>
<evidence type="ECO:0000313" key="5">
    <source>
        <dbReference type="EMBL" id="MDG4527784.1"/>
    </source>
</evidence>
<dbReference type="InterPro" id="IPR039418">
    <property type="entry name" value="LexA-like"/>
</dbReference>